<keyword evidence="2" id="KW-1185">Reference proteome</keyword>
<proteinExistence type="predicted"/>
<dbReference type="RefSeq" id="WP_154319114.1">
    <property type="nucleotide sequence ID" value="NZ_CAJGAA010000006.1"/>
</dbReference>
<organism evidence="1 2">
    <name type="scientific">Metabacillus idriensis</name>
    <dbReference type="NCBI Taxonomy" id="324768"/>
    <lineage>
        <taxon>Bacteria</taxon>
        <taxon>Bacillati</taxon>
        <taxon>Bacillota</taxon>
        <taxon>Bacilli</taxon>
        <taxon>Bacillales</taxon>
        <taxon>Bacillaceae</taxon>
        <taxon>Metabacillus</taxon>
    </lineage>
</organism>
<sequence length="184" mass="20972">MNKYKVFLGLFICFGLAFVIWSMTEISQSFDEPLEALQHTKHDMEVVIPAYKINDEALFFFIDQKNHLGTAFLKEGIYGWKASSISTNPLKDRPAESELLNYHFYGNSMIYGLLSDEKGSLEVKINGAEARTLQVGGMLEQEIAQKYNLQNTVLWYYQQDELVPGGGEVELLKDKVKLVDEKGF</sequence>
<protein>
    <submittedName>
        <fullName evidence="1">Uncharacterized protein</fullName>
    </submittedName>
</protein>
<reference evidence="1 2" key="1">
    <citation type="submission" date="2019-11" db="EMBL/GenBank/DDBJ databases">
        <title>Bacillus idriensis genome.</title>
        <authorList>
            <person name="Konopka E.N."/>
            <person name="Newman J.D."/>
        </authorList>
    </citation>
    <scope>NUCLEOTIDE SEQUENCE [LARGE SCALE GENOMIC DNA]</scope>
    <source>
        <strain evidence="1 2">DSM 19097</strain>
    </source>
</reference>
<gene>
    <name evidence="1" type="ORF">GJU41_16510</name>
</gene>
<accession>A0A6I2MAZ2</accession>
<name>A0A6I2MAZ2_9BACI</name>
<dbReference type="Proteomes" id="UP000441585">
    <property type="component" value="Unassembled WGS sequence"/>
</dbReference>
<evidence type="ECO:0000313" key="1">
    <source>
        <dbReference type="EMBL" id="MRX55565.1"/>
    </source>
</evidence>
<dbReference type="AlphaFoldDB" id="A0A6I2MAZ2"/>
<dbReference type="EMBL" id="WKKF01000005">
    <property type="protein sequence ID" value="MRX55565.1"/>
    <property type="molecule type" value="Genomic_DNA"/>
</dbReference>
<comment type="caution">
    <text evidence="1">The sequence shown here is derived from an EMBL/GenBank/DDBJ whole genome shotgun (WGS) entry which is preliminary data.</text>
</comment>
<evidence type="ECO:0000313" key="2">
    <source>
        <dbReference type="Proteomes" id="UP000441585"/>
    </source>
</evidence>